<dbReference type="Proteomes" id="UP000757232">
    <property type="component" value="Unassembled WGS sequence"/>
</dbReference>
<comment type="caution">
    <text evidence="7">The sequence shown here is derived from an EMBL/GenBank/DDBJ whole genome shotgun (WGS) entry which is preliminary data.</text>
</comment>
<dbReference type="Pfam" id="PF04176">
    <property type="entry name" value="TIP41"/>
    <property type="match status" value="1"/>
</dbReference>
<dbReference type="PANTHER" id="PTHR21021:SF16">
    <property type="entry name" value="TIP41-LIKE PROTEIN"/>
    <property type="match status" value="1"/>
</dbReference>
<dbReference type="GO" id="GO:0005829">
    <property type="term" value="C:cytosol"/>
    <property type="evidence" value="ECO:0007669"/>
    <property type="project" value="TreeGrafter"/>
</dbReference>
<name>A0A9Q5HSY5_SANBA</name>
<evidence type="ECO:0000256" key="3">
    <source>
        <dbReference type="ARBA" id="ARBA00010077"/>
    </source>
</evidence>
<gene>
    <name evidence="7" type="ORF">A7U60_g7683</name>
</gene>
<evidence type="ECO:0000256" key="4">
    <source>
        <dbReference type="ARBA" id="ARBA00022517"/>
    </source>
</evidence>
<feature type="compositionally biased region" description="Low complexity" evidence="6">
    <location>
        <begin position="472"/>
        <end position="482"/>
    </location>
</feature>
<feature type="compositionally biased region" description="Basic and acidic residues" evidence="6">
    <location>
        <begin position="485"/>
        <end position="515"/>
    </location>
</feature>
<evidence type="ECO:0000313" key="8">
    <source>
        <dbReference type="Proteomes" id="UP000757232"/>
    </source>
</evidence>
<dbReference type="GO" id="GO:0042254">
    <property type="term" value="P:ribosome biogenesis"/>
    <property type="evidence" value="ECO:0007669"/>
    <property type="project" value="UniProtKB-KW"/>
</dbReference>
<dbReference type="GO" id="GO:0005634">
    <property type="term" value="C:nucleus"/>
    <property type="evidence" value="ECO:0007669"/>
    <property type="project" value="UniProtKB-SubCell"/>
</dbReference>
<evidence type="ECO:0000256" key="2">
    <source>
        <dbReference type="ARBA" id="ARBA00006658"/>
    </source>
</evidence>
<sequence length="577" mass="63667">MNTAATLPKHTIHEENGFRRIDVNDWSISATTRPIVSASEADALQRSLGIPLPEMTFGRNKLELRHDPSGWTYTFDVENALRGVKNGELGPGDGAVKVGYADAWLRSRTEPGSALPMPKTVPTKSYDWTYTTAYAGHEGERADTQSTFGPAETDNPAHTIPIPELTRPDPILFYAEIPLFEDELHDNGSSHLIFRLIEGYARMHLHPFALHAPSPPLVIRESSGWEAPYEAVKNFLPKRNDLSPLTDANFIAKTLGTLPKSKSQGEGAGTGMDVSGILATQAERHNAVTVEKDTELQLDIGYLTVTDPNPNPAEEYNCDLEAHLQSTARDGVQVLLSALLQLPTQSIPDGPLTLLPPPTTLLPRAKPLPKPKPPTKWERFAAAKGIQKKRKDRKVWDEERGEWVAKWGKDAKNKEGEGQWITEVKANADVDANPEKELRDTRKARVAKNEKQQLQNLAVATRESRKSEIERTLATTRASTASMGKFDRTLEGEKKPRGVKRKFDPTERSVEEEKKASLALISKLDSSGKKSKGRGDDVLNVRKAIRIASKGKGSVALAQERSSKRSKKGSKSKSGKR</sequence>
<accession>A0A9Q5HSY5</accession>
<dbReference type="PANTHER" id="PTHR21021">
    <property type="entry name" value="GAF/PUTATIVE CYTOSKELETAL PROTEIN"/>
    <property type="match status" value="1"/>
</dbReference>
<dbReference type="InterPro" id="IPR007023">
    <property type="entry name" value="Ribosom_reg"/>
</dbReference>
<keyword evidence="5" id="KW-0539">Nucleus</keyword>
<evidence type="ECO:0000256" key="6">
    <source>
        <dbReference type="SAM" id="MobiDB-lite"/>
    </source>
</evidence>
<protein>
    <submittedName>
        <fullName evidence="7">Type 2A phosphatase activator TIP41</fullName>
    </submittedName>
</protein>
<keyword evidence="4" id="KW-0690">Ribosome biogenesis</keyword>
<dbReference type="AlphaFoldDB" id="A0A9Q5HSY5"/>
<comment type="similarity">
    <text evidence="3">Belongs to the RRS1 family.</text>
</comment>
<dbReference type="GO" id="GO:0031929">
    <property type="term" value="P:TOR signaling"/>
    <property type="evidence" value="ECO:0007669"/>
    <property type="project" value="TreeGrafter"/>
</dbReference>
<dbReference type="EMBL" id="LNZH02000210">
    <property type="protein sequence ID" value="OCB85374.1"/>
    <property type="molecule type" value="Genomic_DNA"/>
</dbReference>
<feature type="compositionally biased region" description="Basic and acidic residues" evidence="6">
    <location>
        <begin position="462"/>
        <end position="471"/>
    </location>
</feature>
<dbReference type="InterPro" id="IPR007303">
    <property type="entry name" value="TIP41-like"/>
</dbReference>
<evidence type="ECO:0000256" key="1">
    <source>
        <dbReference type="ARBA" id="ARBA00004123"/>
    </source>
</evidence>
<comment type="similarity">
    <text evidence="2">Belongs to the TIP41 family.</text>
</comment>
<organism evidence="7 8">
    <name type="scientific">Sanghuangporus baumii</name>
    <name type="common">Phellinus baumii</name>
    <dbReference type="NCBI Taxonomy" id="108892"/>
    <lineage>
        <taxon>Eukaryota</taxon>
        <taxon>Fungi</taxon>
        <taxon>Dikarya</taxon>
        <taxon>Basidiomycota</taxon>
        <taxon>Agaricomycotina</taxon>
        <taxon>Agaricomycetes</taxon>
        <taxon>Hymenochaetales</taxon>
        <taxon>Hymenochaetaceae</taxon>
        <taxon>Sanghuangporus</taxon>
    </lineage>
</organism>
<feature type="region of interest" description="Disordered" evidence="6">
    <location>
        <begin position="549"/>
        <end position="577"/>
    </location>
</feature>
<dbReference type="Pfam" id="PF04939">
    <property type="entry name" value="RRS1"/>
    <property type="match status" value="1"/>
</dbReference>
<evidence type="ECO:0000256" key="5">
    <source>
        <dbReference type="ARBA" id="ARBA00023242"/>
    </source>
</evidence>
<reference evidence="7" key="1">
    <citation type="submission" date="2016-06" db="EMBL/GenBank/DDBJ databases">
        <title>Draft Genome sequence of the fungus Inonotus baumii.</title>
        <authorList>
            <person name="Zhu H."/>
            <person name="Lin W."/>
        </authorList>
    </citation>
    <scope>NUCLEOTIDE SEQUENCE</scope>
    <source>
        <strain evidence="7">821</strain>
    </source>
</reference>
<dbReference type="InterPro" id="IPR051330">
    <property type="entry name" value="Phosphatase_reg/MetRdx"/>
</dbReference>
<proteinExistence type="inferred from homology"/>
<feature type="region of interest" description="Disordered" evidence="6">
    <location>
        <begin position="142"/>
        <end position="162"/>
    </location>
</feature>
<dbReference type="OrthoDB" id="10253878at2759"/>
<keyword evidence="8" id="KW-1185">Reference proteome</keyword>
<comment type="subcellular location">
    <subcellularLocation>
        <location evidence="1">Nucleus</location>
    </subcellularLocation>
</comment>
<feature type="compositionally biased region" description="Basic residues" evidence="6">
    <location>
        <begin position="564"/>
        <end position="577"/>
    </location>
</feature>
<feature type="region of interest" description="Disordered" evidence="6">
    <location>
        <begin position="462"/>
        <end position="515"/>
    </location>
</feature>
<evidence type="ECO:0000313" key="7">
    <source>
        <dbReference type="EMBL" id="OCB85374.1"/>
    </source>
</evidence>